<keyword evidence="5 11" id="KW-0812">Transmembrane</keyword>
<evidence type="ECO:0000256" key="4">
    <source>
        <dbReference type="ARBA" id="ARBA00022475"/>
    </source>
</evidence>
<evidence type="ECO:0000256" key="3">
    <source>
        <dbReference type="ARBA" id="ARBA00022448"/>
    </source>
</evidence>
<gene>
    <name evidence="13" type="ORF">LOTGIDRAFT_159075</name>
</gene>
<dbReference type="OrthoDB" id="10067964at2759"/>
<feature type="region of interest" description="Disordered" evidence="10">
    <location>
        <begin position="478"/>
        <end position="506"/>
    </location>
</feature>
<keyword evidence="6 12" id="KW-0732">Signal</keyword>
<dbReference type="KEGG" id="lgi:LOTGIDRAFT_159075"/>
<dbReference type="GO" id="GO:0030139">
    <property type="term" value="C:endocytic vesicle"/>
    <property type="evidence" value="ECO:0007669"/>
    <property type="project" value="TreeGrafter"/>
</dbReference>
<sequence length="506" mass="55145">MNCILIFSGFLCSLNFVTVEGLYKRWLPNTNFENSDNWNVGRVPCGSDVVKFSNGESLSPTVYVQTNSTMKELWLPMNGEIIFGANSILSFTDSVRNTEQCPDAEGELEFIRGPKDWLDPDNWCTTATEMGECLNTPQLESERVPGTYDDVIFPTEKSFFVYLGVNLNYKVKSLKISGSSLTTSSFSTFAKSAEGTRMFPPPQLGAGTQSTVTVTRSTCRTPKSGCSYGNDQPQILDEICKIYQDRCERARCKSALTPLGACCSVCGATFNVKIDTGFNITELKEILQSQFLSPTPKIVPDVLVSRMSVDDNLVQIVMKDKTGETSSKIAKTIKADMDKDLSNGGHKYAISVVSLAVSGSATSGPGSTSAHTGGGNLSGGSVAAIILIVVIIIPLICLVGFYMWSRHHNSRNVVTTQVDKVLNNIQSIRRRADDRAQLTMTELGPVQTSFANEMYGAPLDDMNIQDFNLSLSETQPSFDRSGFDNPLYGSKELPSLYGDPSSGSKL</sequence>
<dbReference type="InterPro" id="IPR026112">
    <property type="entry name" value="AMN"/>
</dbReference>
<dbReference type="Pfam" id="PF14828">
    <property type="entry name" value="Amnionless"/>
    <property type="match status" value="1"/>
</dbReference>
<dbReference type="GO" id="GO:0006898">
    <property type="term" value="P:receptor-mediated endocytosis"/>
    <property type="evidence" value="ECO:0007669"/>
    <property type="project" value="TreeGrafter"/>
</dbReference>
<evidence type="ECO:0000256" key="8">
    <source>
        <dbReference type="ARBA" id="ARBA00022989"/>
    </source>
</evidence>
<feature type="chain" id="PRO_5004717936" description="Protein amnionless" evidence="12">
    <location>
        <begin position="22"/>
        <end position="506"/>
    </location>
</feature>
<evidence type="ECO:0000256" key="9">
    <source>
        <dbReference type="ARBA" id="ARBA00023136"/>
    </source>
</evidence>
<protein>
    <recommendedName>
        <fullName evidence="2">Protein amnionless</fullName>
    </recommendedName>
</protein>
<dbReference type="CTD" id="20237951"/>
<dbReference type="RefSeq" id="XP_009050983.1">
    <property type="nucleotide sequence ID" value="XM_009052735.1"/>
</dbReference>
<feature type="transmembrane region" description="Helical" evidence="11">
    <location>
        <begin position="382"/>
        <end position="404"/>
    </location>
</feature>
<keyword evidence="7" id="KW-0653">Protein transport</keyword>
<evidence type="ECO:0000313" key="13">
    <source>
        <dbReference type="EMBL" id="ESO98279.1"/>
    </source>
</evidence>
<dbReference type="GO" id="GO:0015031">
    <property type="term" value="P:protein transport"/>
    <property type="evidence" value="ECO:0007669"/>
    <property type="project" value="UniProtKB-KW"/>
</dbReference>
<accession>V4C945</accession>
<evidence type="ECO:0000256" key="12">
    <source>
        <dbReference type="SAM" id="SignalP"/>
    </source>
</evidence>
<reference evidence="13 14" key="1">
    <citation type="journal article" date="2013" name="Nature">
        <title>Insights into bilaterian evolution from three spiralian genomes.</title>
        <authorList>
            <person name="Simakov O."/>
            <person name="Marletaz F."/>
            <person name="Cho S.J."/>
            <person name="Edsinger-Gonzales E."/>
            <person name="Havlak P."/>
            <person name="Hellsten U."/>
            <person name="Kuo D.H."/>
            <person name="Larsson T."/>
            <person name="Lv J."/>
            <person name="Arendt D."/>
            <person name="Savage R."/>
            <person name="Osoegawa K."/>
            <person name="de Jong P."/>
            <person name="Grimwood J."/>
            <person name="Chapman J.A."/>
            <person name="Shapiro H."/>
            <person name="Aerts A."/>
            <person name="Otillar R.P."/>
            <person name="Terry A.Y."/>
            <person name="Boore J.L."/>
            <person name="Grigoriev I.V."/>
            <person name="Lindberg D.R."/>
            <person name="Seaver E.C."/>
            <person name="Weisblat D.A."/>
            <person name="Putnam N.H."/>
            <person name="Rokhsar D.S."/>
        </authorList>
    </citation>
    <scope>NUCLEOTIDE SEQUENCE [LARGE SCALE GENOMIC DNA]</scope>
</reference>
<dbReference type="EMBL" id="KB201262">
    <property type="protein sequence ID" value="ESO98279.1"/>
    <property type="molecule type" value="Genomic_DNA"/>
</dbReference>
<evidence type="ECO:0000256" key="1">
    <source>
        <dbReference type="ARBA" id="ARBA00004251"/>
    </source>
</evidence>
<dbReference type="GeneID" id="20237951"/>
<keyword evidence="4" id="KW-1003">Cell membrane</keyword>
<evidence type="ECO:0000256" key="2">
    <source>
        <dbReference type="ARBA" id="ARBA00021200"/>
    </source>
</evidence>
<dbReference type="PANTHER" id="PTHR14995:SF2">
    <property type="entry name" value="PROTEIN AMNIONLESS"/>
    <property type="match status" value="1"/>
</dbReference>
<evidence type="ECO:0000256" key="6">
    <source>
        <dbReference type="ARBA" id="ARBA00022729"/>
    </source>
</evidence>
<dbReference type="PANTHER" id="PTHR14995">
    <property type="entry name" value="AMNIONLESS"/>
    <property type="match status" value="1"/>
</dbReference>
<keyword evidence="14" id="KW-1185">Reference proteome</keyword>
<comment type="subcellular location">
    <subcellularLocation>
        <location evidence="1">Cell membrane</location>
        <topology evidence="1">Single-pass type I membrane protein</topology>
    </subcellularLocation>
</comment>
<dbReference type="AlphaFoldDB" id="V4C945"/>
<keyword evidence="9 11" id="KW-0472">Membrane</keyword>
<dbReference type="GO" id="GO:0016324">
    <property type="term" value="C:apical plasma membrane"/>
    <property type="evidence" value="ECO:0007669"/>
    <property type="project" value="TreeGrafter"/>
</dbReference>
<feature type="signal peptide" evidence="12">
    <location>
        <begin position="1"/>
        <end position="21"/>
    </location>
</feature>
<organism evidence="13 14">
    <name type="scientific">Lottia gigantea</name>
    <name type="common">Giant owl limpet</name>
    <dbReference type="NCBI Taxonomy" id="225164"/>
    <lineage>
        <taxon>Eukaryota</taxon>
        <taxon>Metazoa</taxon>
        <taxon>Spiralia</taxon>
        <taxon>Lophotrochozoa</taxon>
        <taxon>Mollusca</taxon>
        <taxon>Gastropoda</taxon>
        <taxon>Patellogastropoda</taxon>
        <taxon>Lottioidea</taxon>
        <taxon>Lottiidae</taxon>
        <taxon>Lottia</taxon>
    </lineage>
</organism>
<dbReference type="HOGENOM" id="CLU_044764_0_0_1"/>
<evidence type="ECO:0000313" key="14">
    <source>
        <dbReference type="Proteomes" id="UP000030746"/>
    </source>
</evidence>
<dbReference type="OMA" id="NALYKQW"/>
<keyword evidence="8 11" id="KW-1133">Transmembrane helix</keyword>
<evidence type="ECO:0000256" key="11">
    <source>
        <dbReference type="SAM" id="Phobius"/>
    </source>
</evidence>
<proteinExistence type="predicted"/>
<evidence type="ECO:0000256" key="7">
    <source>
        <dbReference type="ARBA" id="ARBA00022927"/>
    </source>
</evidence>
<dbReference type="STRING" id="225164.V4C945"/>
<name>V4C945_LOTGI</name>
<evidence type="ECO:0000256" key="10">
    <source>
        <dbReference type="SAM" id="MobiDB-lite"/>
    </source>
</evidence>
<evidence type="ECO:0000256" key="5">
    <source>
        <dbReference type="ARBA" id="ARBA00022692"/>
    </source>
</evidence>
<dbReference type="Proteomes" id="UP000030746">
    <property type="component" value="Unassembled WGS sequence"/>
</dbReference>
<keyword evidence="3" id="KW-0813">Transport</keyword>